<feature type="compositionally biased region" description="Basic and acidic residues" evidence="3">
    <location>
        <begin position="60"/>
        <end position="74"/>
    </location>
</feature>
<feature type="transmembrane region" description="Helical" evidence="4">
    <location>
        <begin position="158"/>
        <end position="179"/>
    </location>
</feature>
<dbReference type="Gene3D" id="2.30.30.40">
    <property type="entry name" value="SH3 Domains"/>
    <property type="match status" value="1"/>
</dbReference>
<dbReference type="OrthoDB" id="5340910at2759"/>
<feature type="compositionally biased region" description="Low complexity" evidence="3">
    <location>
        <begin position="112"/>
        <end position="121"/>
    </location>
</feature>
<feature type="compositionally biased region" description="Low complexity" evidence="3">
    <location>
        <begin position="566"/>
        <end position="580"/>
    </location>
</feature>
<keyword evidence="4" id="KW-0472">Membrane</keyword>
<comment type="caution">
    <text evidence="6">The sequence shown here is derived from an EMBL/GenBank/DDBJ whole genome shotgun (WGS) entry which is preliminary data.</text>
</comment>
<feature type="compositionally biased region" description="Low complexity" evidence="3">
    <location>
        <begin position="75"/>
        <end position="88"/>
    </location>
</feature>
<evidence type="ECO:0000313" key="7">
    <source>
        <dbReference type="Proteomes" id="UP000481861"/>
    </source>
</evidence>
<feature type="region of interest" description="Disordered" evidence="3">
    <location>
        <begin position="467"/>
        <end position="614"/>
    </location>
</feature>
<gene>
    <name evidence="6" type="ORF">BDV95DRAFT_561231</name>
</gene>
<evidence type="ECO:0000256" key="3">
    <source>
        <dbReference type="SAM" id="MobiDB-lite"/>
    </source>
</evidence>
<feature type="compositionally biased region" description="Polar residues" evidence="3">
    <location>
        <begin position="220"/>
        <end position="240"/>
    </location>
</feature>
<organism evidence="6 7">
    <name type="scientific">Massariosphaeria phaeospora</name>
    <dbReference type="NCBI Taxonomy" id="100035"/>
    <lineage>
        <taxon>Eukaryota</taxon>
        <taxon>Fungi</taxon>
        <taxon>Dikarya</taxon>
        <taxon>Ascomycota</taxon>
        <taxon>Pezizomycotina</taxon>
        <taxon>Dothideomycetes</taxon>
        <taxon>Pleosporomycetidae</taxon>
        <taxon>Pleosporales</taxon>
        <taxon>Pleosporales incertae sedis</taxon>
        <taxon>Massariosphaeria</taxon>
    </lineage>
</organism>
<keyword evidence="4" id="KW-0812">Transmembrane</keyword>
<dbReference type="Proteomes" id="UP000481861">
    <property type="component" value="Unassembled WGS sequence"/>
</dbReference>
<feature type="compositionally biased region" description="Basic and acidic residues" evidence="3">
    <location>
        <begin position="185"/>
        <end position="198"/>
    </location>
</feature>
<keyword evidence="4" id="KW-1133">Transmembrane helix</keyword>
<dbReference type="CDD" id="cd11854">
    <property type="entry name" value="SH3_Fus1p"/>
    <property type="match status" value="1"/>
</dbReference>
<dbReference type="PROSITE" id="PS50002">
    <property type="entry name" value="SH3"/>
    <property type="match status" value="1"/>
</dbReference>
<feature type="compositionally biased region" description="Low complexity" evidence="3">
    <location>
        <begin position="490"/>
        <end position="499"/>
    </location>
</feature>
<feature type="domain" description="SH3" evidence="5">
    <location>
        <begin position="413"/>
        <end position="474"/>
    </location>
</feature>
<accession>A0A7C8IDB9</accession>
<feature type="region of interest" description="Disordered" evidence="3">
    <location>
        <begin position="183"/>
        <end position="309"/>
    </location>
</feature>
<feature type="region of interest" description="Disordered" evidence="3">
    <location>
        <begin position="1"/>
        <end position="23"/>
    </location>
</feature>
<dbReference type="InterPro" id="IPR001452">
    <property type="entry name" value="SH3_domain"/>
</dbReference>
<dbReference type="InterPro" id="IPR036028">
    <property type="entry name" value="SH3-like_dom_sf"/>
</dbReference>
<feature type="region of interest" description="Disordered" evidence="3">
    <location>
        <begin position="49"/>
        <end position="121"/>
    </location>
</feature>
<sequence length="614" mass="63271">MAHHHEVAHLVRRQRDREQEEKRQAVETVFVTMSNTYTGKVVWVTQTPGAVVGPPMQRPSSKDEKPSPKDEKPASKAPATSKKASATPEPEPKPKETSQPASPKSTATTLRVATSSPTPSTTVAVASTAVGGLASATSALPSSTAAPVSSGMSGGAKAGLALGILLGIGALLAAVLFVYHRKKRQTGEKKPDDEKVAMRDAPPPPPPQVGTAPSVRTHRTMSTAPRLSLRPLTQFSPTFNDNRKSGTNPLNLAAAAPAARSLSPNQPNGSWEKPGAANAGAAAASNPFNDPHSRPNSPPQNPFGNNAAFETPLPASVLATPNHSANPSVQNDFANPASAIAAADAALVVATIPVSRKNGSGPPSIGSDMRSNASSVPPSPAWTEDFPASPGPAPTGPPPVAVAGGTPLGSAANPDNVHRVQMDFKPSMQDELSLRAGQLVRMLHEYDDGWALCIRLDRSQQGVVPRTCLSKHPVKPRSRSPPQGGPPGPRMRGPPMGSPMGPGGVPQPRPLTPSSGRNSPMGQGPRQMAPPGPPGGRARSNSNAPYAGPPRSMSPGPYGGGPQNLGSPPRTGRPRSSSTGHMAARRPVPPGPSPMNPLSNSAIPPRKPLPGMAL</sequence>
<keyword evidence="7" id="KW-1185">Reference proteome</keyword>
<protein>
    <recommendedName>
        <fullName evidence="5">SH3 domain-containing protein</fullName>
    </recommendedName>
</protein>
<evidence type="ECO:0000256" key="1">
    <source>
        <dbReference type="ARBA" id="ARBA00022443"/>
    </source>
</evidence>
<name>A0A7C8IDB9_9PLEO</name>
<proteinExistence type="predicted"/>
<evidence type="ECO:0000256" key="4">
    <source>
        <dbReference type="SAM" id="Phobius"/>
    </source>
</evidence>
<feature type="compositionally biased region" description="Low complexity" evidence="3">
    <location>
        <begin position="275"/>
        <end position="284"/>
    </location>
</feature>
<keyword evidence="1 2" id="KW-0728">SH3 domain</keyword>
<dbReference type="AlphaFoldDB" id="A0A7C8IDB9"/>
<evidence type="ECO:0000313" key="6">
    <source>
        <dbReference type="EMBL" id="KAF2876628.1"/>
    </source>
</evidence>
<dbReference type="EMBL" id="JAADJZ010000003">
    <property type="protein sequence ID" value="KAF2876628.1"/>
    <property type="molecule type" value="Genomic_DNA"/>
</dbReference>
<evidence type="ECO:0000256" key="2">
    <source>
        <dbReference type="PROSITE-ProRule" id="PRU00192"/>
    </source>
</evidence>
<dbReference type="InterPro" id="IPR035521">
    <property type="entry name" value="Fus1_SH3"/>
</dbReference>
<dbReference type="SUPFAM" id="SSF50044">
    <property type="entry name" value="SH3-domain"/>
    <property type="match status" value="1"/>
</dbReference>
<dbReference type="Pfam" id="PF14604">
    <property type="entry name" value="SH3_9"/>
    <property type="match status" value="1"/>
</dbReference>
<feature type="compositionally biased region" description="Low complexity" evidence="3">
    <location>
        <begin position="248"/>
        <end position="265"/>
    </location>
</feature>
<feature type="compositionally biased region" description="Polar residues" evidence="3">
    <location>
        <begin position="99"/>
        <end position="111"/>
    </location>
</feature>
<reference evidence="6 7" key="1">
    <citation type="submission" date="2020-01" db="EMBL/GenBank/DDBJ databases">
        <authorList>
            <consortium name="DOE Joint Genome Institute"/>
            <person name="Haridas S."/>
            <person name="Albert R."/>
            <person name="Binder M."/>
            <person name="Bloem J."/>
            <person name="Labutti K."/>
            <person name="Salamov A."/>
            <person name="Andreopoulos B."/>
            <person name="Baker S.E."/>
            <person name="Barry K."/>
            <person name="Bills G."/>
            <person name="Bluhm B.H."/>
            <person name="Cannon C."/>
            <person name="Castanera R."/>
            <person name="Culley D.E."/>
            <person name="Daum C."/>
            <person name="Ezra D."/>
            <person name="Gonzalez J.B."/>
            <person name="Henrissat B."/>
            <person name="Kuo A."/>
            <person name="Liang C."/>
            <person name="Lipzen A."/>
            <person name="Lutzoni F."/>
            <person name="Magnuson J."/>
            <person name="Mondo S."/>
            <person name="Nolan M."/>
            <person name="Ohm R."/>
            <person name="Pangilinan J."/>
            <person name="Park H.-J.H."/>
            <person name="Ramirez L."/>
            <person name="Alfaro M."/>
            <person name="Sun H."/>
            <person name="Tritt A."/>
            <person name="Yoshinaga Y."/>
            <person name="Zwiers L.-H.L."/>
            <person name="Turgeon B.G."/>
            <person name="Goodwin S.B."/>
            <person name="Spatafora J.W."/>
            <person name="Crous P.W."/>
            <person name="Grigoriev I.V."/>
        </authorList>
    </citation>
    <scope>NUCLEOTIDE SEQUENCE [LARGE SCALE GENOMIC DNA]</scope>
    <source>
        <strain evidence="6 7">CBS 611.86</strain>
    </source>
</reference>
<evidence type="ECO:0000259" key="5">
    <source>
        <dbReference type="PROSITE" id="PS50002"/>
    </source>
</evidence>
<dbReference type="SMART" id="SM00326">
    <property type="entry name" value="SH3"/>
    <property type="match status" value="1"/>
</dbReference>
<feature type="region of interest" description="Disordered" evidence="3">
    <location>
        <begin position="354"/>
        <end position="397"/>
    </location>
</feature>